<feature type="domain" description="PilZ" evidence="1">
    <location>
        <begin position="470"/>
        <end position="553"/>
    </location>
</feature>
<dbReference type="AlphaFoldDB" id="A0A066UVF6"/>
<dbReference type="GO" id="GO:0035438">
    <property type="term" value="F:cyclic-di-GMP binding"/>
    <property type="evidence" value="ECO:0007669"/>
    <property type="project" value="InterPro"/>
</dbReference>
<dbReference type="SUPFAM" id="SSF141371">
    <property type="entry name" value="PilZ domain-like"/>
    <property type="match status" value="1"/>
</dbReference>
<proteinExistence type="predicted"/>
<dbReference type="Proteomes" id="UP000027219">
    <property type="component" value="Unassembled WGS sequence"/>
</dbReference>
<organism evidence="2 3">
    <name type="scientific">Vibrio fortis</name>
    <dbReference type="NCBI Taxonomy" id="212667"/>
    <lineage>
        <taxon>Bacteria</taxon>
        <taxon>Pseudomonadati</taxon>
        <taxon>Pseudomonadota</taxon>
        <taxon>Gammaproteobacteria</taxon>
        <taxon>Vibrionales</taxon>
        <taxon>Vibrionaceae</taxon>
        <taxon>Vibrio</taxon>
    </lineage>
</organism>
<dbReference type="InterPro" id="IPR009875">
    <property type="entry name" value="PilZ_domain"/>
</dbReference>
<dbReference type="RefSeq" id="WP_032551573.1">
    <property type="nucleotide sequence ID" value="NZ_JFFR01000023.1"/>
</dbReference>
<reference evidence="2 3" key="1">
    <citation type="submission" date="2014-02" db="EMBL/GenBank/DDBJ databases">
        <title>Vibrio fortis Dalian14 Genome Sequencing.</title>
        <authorList>
            <person name="Wang Y."/>
            <person name="Song L."/>
            <person name="Liu G."/>
            <person name="Ding J."/>
        </authorList>
    </citation>
    <scope>NUCLEOTIDE SEQUENCE [LARGE SCALE GENOMIC DNA]</scope>
    <source>
        <strain evidence="2 3">Dalian14</strain>
    </source>
</reference>
<accession>A0A066UVF6</accession>
<dbReference type="Pfam" id="PF07238">
    <property type="entry name" value="PilZ"/>
    <property type="match status" value="2"/>
</dbReference>
<dbReference type="Gene3D" id="2.40.10.220">
    <property type="entry name" value="predicted glycosyltransferase like domains"/>
    <property type="match status" value="2"/>
</dbReference>
<keyword evidence="3" id="KW-1185">Reference proteome</keyword>
<dbReference type="STRING" id="212667.VFDL14_16315"/>
<protein>
    <submittedName>
        <fullName evidence="2">Pilus assembly protein PilZ</fullName>
    </submittedName>
</protein>
<feature type="domain" description="PilZ" evidence="1">
    <location>
        <begin position="145"/>
        <end position="250"/>
    </location>
</feature>
<name>A0A066UVF6_9VIBR</name>
<dbReference type="EMBL" id="JFFR01000023">
    <property type="protein sequence ID" value="KDN28124.1"/>
    <property type="molecule type" value="Genomic_DNA"/>
</dbReference>
<dbReference type="OrthoDB" id="6208912at2"/>
<evidence type="ECO:0000259" key="1">
    <source>
        <dbReference type="Pfam" id="PF07238"/>
    </source>
</evidence>
<sequence length="782" mass="88834">MQQSEILSVAERLIPAYHAEDFDFLLSQMTEGESPSLKLLVKMELNRIMAPCTKSIDLRGRIDDECHQFTLDGRKHWLDDIALNAYQRGTKKFRGYTEGVWEMVMSPRTQPVNNQINTTQQEDNGVTSANSPYEAEPINLGYDLKRQENRLKVASQVEITTSKGQVLHGVTVDISPSGGKFKVPSAFKYNLGEVVGVKFTELVEKSKEPGVDKTTEFRILGIDDSYDNNAVKFLRTVRVCDSNIVGRLIEESLNSNSKKTQHENQDRIIRTRTRGIEHTYLKHTCNLPLFFSGSELKLALLTDNNHPLWQYWHDERNQQALGTLFNEQRMNQLAKPGVKGTSNVIYSFTHEHQNKTLFYSMMLPEATREQRQLFWHIGAKRSSWKTFKFSVFELSEEEQQALAQHSKDLARSSEQLTHCGILQEIGADDSADDYLLTEKPRIASSELNKFRHARTVVGNIQSIYFDSQSRRKEPRYQFKSPLQITAGDGATANGHTQDLSKRGLSIALEQPLVLKIDDPVIINFNELQLYDKKLPLSAVPYRVIRVSPNGKNVQLAIDETGKTMRTVAFLNGLIDHNQNKLIKKKEILPTHSLLESLHNVLLSKMVSNPIFIDKPSSKLRCKIIGVNFPLNNYLSLLAKLGHNHKLSLEPIFKGHSNTLLADPLKKIEGAGPKHHDVYVAAVKFGDKIQSVHTKLSREFKSVKERIMFIKKAQHMGELYVLRVSTAPVFDPLTSLFQSDLEAIARISMYQAKKLENEVTAFIGYGEMCDITDEVLIRLELTK</sequence>
<gene>
    <name evidence="2" type="ORF">VFDL14_16315</name>
</gene>
<comment type="caution">
    <text evidence="2">The sequence shown here is derived from an EMBL/GenBank/DDBJ whole genome shotgun (WGS) entry which is preliminary data.</text>
</comment>
<evidence type="ECO:0000313" key="3">
    <source>
        <dbReference type="Proteomes" id="UP000027219"/>
    </source>
</evidence>
<evidence type="ECO:0000313" key="2">
    <source>
        <dbReference type="EMBL" id="KDN28124.1"/>
    </source>
</evidence>